<organism evidence="2 3">
    <name type="scientific">Ignisphaera cupida</name>
    <dbReference type="NCBI Taxonomy" id="3050454"/>
    <lineage>
        <taxon>Archaea</taxon>
        <taxon>Thermoproteota</taxon>
        <taxon>Thermoprotei</taxon>
        <taxon>Desulfurococcales</taxon>
        <taxon>Desulfurococcaceae</taxon>
        <taxon>Ignisphaera</taxon>
    </lineage>
</organism>
<evidence type="ECO:0000313" key="2">
    <source>
        <dbReference type="EMBL" id="MDK6028313.1"/>
    </source>
</evidence>
<sequence length="142" mass="16648">MLNLFMRDIFVKDEALRWLDEALWDLETAEILHREKRYNAAAFYSHQAAEKASKALLYYINEAPWGHSIRVLLQRYFSATGLNVIEDVMICARELDRHYIPSRYPNAHPAGTPHEAYDENTSRRAIECAKKVIEYVKKAIYK</sequence>
<dbReference type="PROSITE" id="PS50910">
    <property type="entry name" value="HEPN"/>
    <property type="match status" value="1"/>
</dbReference>
<name>A0ABD4Z887_9CREN</name>
<dbReference type="Gene3D" id="1.20.120.330">
    <property type="entry name" value="Nucleotidyltransferases domain 2"/>
    <property type="match status" value="1"/>
</dbReference>
<dbReference type="AlphaFoldDB" id="A0ABD4Z887"/>
<dbReference type="EMBL" id="JASNVW010000001">
    <property type="protein sequence ID" value="MDK6028313.1"/>
    <property type="molecule type" value="Genomic_DNA"/>
</dbReference>
<evidence type="ECO:0000313" key="3">
    <source>
        <dbReference type="Proteomes" id="UP001529235"/>
    </source>
</evidence>
<protein>
    <submittedName>
        <fullName evidence="2">HEPN domain-containing protein</fullName>
    </submittedName>
</protein>
<gene>
    <name evidence="2" type="ORF">QPL79_02915</name>
</gene>
<reference evidence="2 3" key="1">
    <citation type="submission" date="2023-05" db="EMBL/GenBank/DDBJ databases">
        <title>A new hyperthermophilic archaea 'Ignisphaera cupida' sp. nov. and description of the family 'Ignisphaeraceae' fam. nov.</title>
        <authorList>
            <person name="Podosokorskaya O.A."/>
            <person name="Elcheninov A.G."/>
            <person name="Klukina A."/>
            <person name="Merkel A.Y."/>
        </authorList>
    </citation>
    <scope>NUCLEOTIDE SEQUENCE [LARGE SCALE GENOMIC DNA]</scope>
    <source>
        <strain evidence="2 3">4213-co</strain>
    </source>
</reference>
<accession>A0ABD4Z887</accession>
<dbReference type="InterPro" id="IPR007842">
    <property type="entry name" value="HEPN_dom"/>
</dbReference>
<dbReference type="SMART" id="SM00748">
    <property type="entry name" value="HEPN"/>
    <property type="match status" value="1"/>
</dbReference>
<dbReference type="SUPFAM" id="SSF81593">
    <property type="entry name" value="Nucleotidyltransferase substrate binding subunit/domain"/>
    <property type="match status" value="1"/>
</dbReference>
<evidence type="ECO:0000259" key="1">
    <source>
        <dbReference type="PROSITE" id="PS50910"/>
    </source>
</evidence>
<comment type="caution">
    <text evidence="2">The sequence shown here is derived from an EMBL/GenBank/DDBJ whole genome shotgun (WGS) entry which is preliminary data.</text>
</comment>
<dbReference type="RefSeq" id="WP_285273280.1">
    <property type="nucleotide sequence ID" value="NZ_JASNVW010000001.1"/>
</dbReference>
<dbReference type="Proteomes" id="UP001529235">
    <property type="component" value="Unassembled WGS sequence"/>
</dbReference>
<feature type="domain" description="HEPN" evidence="1">
    <location>
        <begin position="19"/>
        <end position="132"/>
    </location>
</feature>
<dbReference type="Pfam" id="PF05168">
    <property type="entry name" value="HEPN"/>
    <property type="match status" value="1"/>
</dbReference>
<proteinExistence type="predicted"/>
<keyword evidence="3" id="KW-1185">Reference proteome</keyword>